<evidence type="ECO:0000256" key="1">
    <source>
        <dbReference type="SAM" id="MobiDB-lite"/>
    </source>
</evidence>
<evidence type="ECO:0000313" key="3">
    <source>
        <dbReference type="Proteomes" id="UP000220527"/>
    </source>
</evidence>
<gene>
    <name evidence="2" type="ORF">CJ255_20025</name>
</gene>
<evidence type="ECO:0000313" key="2">
    <source>
        <dbReference type="EMBL" id="PDW00919.1"/>
    </source>
</evidence>
<proteinExistence type="predicted"/>
<sequence>MILPTKTLKVFTKLVQQLSVYSREEWEELLAQWEELRRTHYQLLRDNAEAVPDQMRRLAWLSRLETRIPGLLVDAQFMRMTKRSAVAPAPPSQRSGRMPRARRGEVEENAAPRPASNAIIPGLAAETAPEQTLHAAGPSAEALLRQRGRRPSAQDVAAGYDFAAEEPRDGQS</sequence>
<name>A0A2A6RE14_9CHLR</name>
<feature type="region of interest" description="Disordered" evidence="1">
    <location>
        <begin position="83"/>
        <end position="172"/>
    </location>
</feature>
<comment type="caution">
    <text evidence="2">The sequence shown here is derived from an EMBL/GenBank/DDBJ whole genome shotgun (WGS) entry which is preliminary data.</text>
</comment>
<reference evidence="3" key="1">
    <citation type="submission" date="2017-08" db="EMBL/GenBank/DDBJ databases">
        <authorList>
            <person name="Grouzdev D.S."/>
            <person name="Gaisin V.A."/>
            <person name="Rysina M.S."/>
            <person name="Gorlenko V.M."/>
        </authorList>
    </citation>
    <scope>NUCLEOTIDE SEQUENCE [LARGE SCALE GENOMIC DNA]</scope>
    <source>
        <strain evidence="3">Kir15-3F</strain>
    </source>
</reference>
<organism evidence="2 3">
    <name type="scientific">Candidatus Viridilinea mediisalina</name>
    <dbReference type="NCBI Taxonomy" id="2024553"/>
    <lineage>
        <taxon>Bacteria</taxon>
        <taxon>Bacillati</taxon>
        <taxon>Chloroflexota</taxon>
        <taxon>Chloroflexia</taxon>
        <taxon>Chloroflexales</taxon>
        <taxon>Chloroflexineae</taxon>
        <taxon>Oscillochloridaceae</taxon>
        <taxon>Candidatus Viridilinea</taxon>
    </lineage>
</organism>
<accession>A0A2A6RE14</accession>
<dbReference type="EMBL" id="NQWI01000163">
    <property type="protein sequence ID" value="PDW00919.1"/>
    <property type="molecule type" value="Genomic_DNA"/>
</dbReference>
<keyword evidence="3" id="KW-1185">Reference proteome</keyword>
<dbReference type="Proteomes" id="UP000220527">
    <property type="component" value="Unassembled WGS sequence"/>
</dbReference>
<dbReference type="AlphaFoldDB" id="A0A2A6RE14"/>
<protein>
    <submittedName>
        <fullName evidence="2">Uncharacterized protein</fullName>
    </submittedName>
</protein>